<evidence type="ECO:0000256" key="3">
    <source>
        <dbReference type="ARBA" id="ARBA00023163"/>
    </source>
</evidence>
<dbReference type="InterPro" id="IPR007282">
    <property type="entry name" value="NOT2/3/5_C"/>
</dbReference>
<evidence type="ECO:0000313" key="6">
    <source>
        <dbReference type="EMBL" id="WFD25173.1"/>
    </source>
</evidence>
<dbReference type="GO" id="GO:0000289">
    <property type="term" value="P:nuclear-transcribed mRNA poly(A) tail shortening"/>
    <property type="evidence" value="ECO:0007669"/>
    <property type="project" value="UniProtKB-ARBA"/>
</dbReference>
<sequence length="494" mass="52421">MALRESTPNVTSSVSMSSGRPASSNPGQSLGFGSGSALSNAHPGYAAAAHSGAANLDMADFPALGTQVPSHTSNGASSAGSIFSSYASHVGTGGANSGMLLSRNGAPFAQEEFPALNRSHATEARGTHPSAVQSVHAYGTEHTAAWQQEQQRHTMVRRASLHQAQELARKQGLNAPQSPSATPGSAGWMQSQSFGAQHHNVLHRIGLAARAAHEPTTLRSNAGADSAPAEAVQDTSALANYMAANGEETPLPIHQVLVSPVDRFGLMGLVSLLKTQDPDVAMLTMGHNLQSLGMNLDSAENLHPSFVTLWSQDPAMASMQVEPAYQLPSCYNVQPPPPAQTKMASFSDETLFFIFYSTPRDVLQEVAAQELYARNWRYHKGLHLWLTKEPNMEPLQKTHTYERGTYVFFDPASWDKVSKNFVLMYEMLEEKPSSQSLLAATSAHQGTPTPLPSQVAGKGLPSQPMSAVAVAAAAASARGSTQPSPNQGSPQTFS</sequence>
<feature type="compositionally biased region" description="Low complexity" evidence="4">
    <location>
        <begin position="466"/>
        <end position="477"/>
    </location>
</feature>
<protein>
    <submittedName>
        <fullName evidence="6">Transcriptional regulator</fullName>
    </submittedName>
</protein>
<name>A0AAF0EIX5_9BASI</name>
<evidence type="ECO:0000259" key="5">
    <source>
        <dbReference type="Pfam" id="PF04153"/>
    </source>
</evidence>
<evidence type="ECO:0000256" key="2">
    <source>
        <dbReference type="ARBA" id="ARBA00023015"/>
    </source>
</evidence>
<dbReference type="GO" id="GO:0006355">
    <property type="term" value="P:regulation of DNA-templated transcription"/>
    <property type="evidence" value="ECO:0007669"/>
    <property type="project" value="InterPro"/>
</dbReference>
<feature type="domain" description="NOT2/NOT3/NOT5 C-terminal" evidence="5">
    <location>
        <begin position="305"/>
        <end position="428"/>
    </location>
</feature>
<dbReference type="Pfam" id="PF04153">
    <property type="entry name" value="NOT2_3_5_C"/>
    <property type="match status" value="1"/>
</dbReference>
<feature type="compositionally biased region" description="Polar residues" evidence="4">
    <location>
        <begin position="1"/>
        <end position="28"/>
    </location>
</feature>
<feature type="region of interest" description="Disordered" evidence="4">
    <location>
        <begin position="1"/>
        <end position="35"/>
    </location>
</feature>
<evidence type="ECO:0000256" key="1">
    <source>
        <dbReference type="ARBA" id="ARBA00007682"/>
    </source>
</evidence>
<dbReference type="Proteomes" id="UP001213623">
    <property type="component" value="Chromosome 1"/>
</dbReference>
<dbReference type="GO" id="GO:0030015">
    <property type="term" value="C:CCR4-NOT core complex"/>
    <property type="evidence" value="ECO:0007669"/>
    <property type="project" value="InterPro"/>
</dbReference>
<organism evidence="6 7">
    <name type="scientific">Malassezia nana</name>
    <dbReference type="NCBI Taxonomy" id="180528"/>
    <lineage>
        <taxon>Eukaryota</taxon>
        <taxon>Fungi</taxon>
        <taxon>Dikarya</taxon>
        <taxon>Basidiomycota</taxon>
        <taxon>Ustilaginomycotina</taxon>
        <taxon>Malasseziomycetes</taxon>
        <taxon>Malasseziales</taxon>
        <taxon>Malasseziaceae</taxon>
        <taxon>Malassezia</taxon>
    </lineage>
</organism>
<dbReference type="FunFam" id="2.30.30.1020:FF:000009">
    <property type="entry name" value="Related to CDC36-transcription factor"/>
    <property type="match status" value="1"/>
</dbReference>
<gene>
    <name evidence="6" type="primary">CDC36</name>
    <name evidence="6" type="ORF">MNAN1_000139</name>
</gene>
<dbReference type="InterPro" id="IPR038635">
    <property type="entry name" value="CCR4-NOT_su2/3/5_C_sf"/>
</dbReference>
<reference evidence="6" key="1">
    <citation type="submission" date="2023-03" db="EMBL/GenBank/DDBJ databases">
        <title>Mating type loci evolution in Malassezia.</title>
        <authorList>
            <person name="Coelho M.A."/>
        </authorList>
    </citation>
    <scope>NUCLEOTIDE SEQUENCE</scope>
    <source>
        <strain evidence="6">CBS 9557</strain>
    </source>
</reference>
<dbReference type="EMBL" id="CP119892">
    <property type="protein sequence ID" value="WFD25173.1"/>
    <property type="molecule type" value="Genomic_DNA"/>
</dbReference>
<keyword evidence="7" id="KW-1185">Reference proteome</keyword>
<feature type="compositionally biased region" description="Polar residues" evidence="4">
    <location>
        <begin position="436"/>
        <end position="448"/>
    </location>
</feature>
<feature type="compositionally biased region" description="Polar residues" evidence="4">
    <location>
        <begin position="478"/>
        <end position="494"/>
    </location>
</feature>
<accession>A0AAF0EIX5</accession>
<dbReference type="PANTHER" id="PTHR23326">
    <property type="entry name" value="CCR4 NOT-RELATED"/>
    <property type="match status" value="1"/>
</dbReference>
<feature type="region of interest" description="Disordered" evidence="4">
    <location>
        <begin position="436"/>
        <end position="494"/>
    </location>
</feature>
<keyword evidence="2" id="KW-0805">Transcription regulation</keyword>
<feature type="compositionally biased region" description="Polar residues" evidence="4">
    <location>
        <begin position="174"/>
        <end position="190"/>
    </location>
</feature>
<evidence type="ECO:0000256" key="4">
    <source>
        <dbReference type="SAM" id="MobiDB-lite"/>
    </source>
</evidence>
<proteinExistence type="inferred from homology"/>
<keyword evidence="3" id="KW-0804">Transcription</keyword>
<evidence type="ECO:0000313" key="7">
    <source>
        <dbReference type="Proteomes" id="UP001213623"/>
    </source>
</evidence>
<dbReference type="Gene3D" id="2.30.30.1020">
    <property type="entry name" value="CCR4-NOT complex subunit 2/3/5, C-terminal domain"/>
    <property type="match status" value="1"/>
</dbReference>
<feature type="region of interest" description="Disordered" evidence="4">
    <location>
        <begin position="169"/>
        <end position="190"/>
    </location>
</feature>
<comment type="similarity">
    <text evidence="1">Belongs to the CNOT2/3/5 family.</text>
</comment>
<dbReference type="InterPro" id="IPR040168">
    <property type="entry name" value="Not2/3/5"/>
</dbReference>
<dbReference type="AlphaFoldDB" id="A0AAF0EIX5"/>